<sequence>FLTVVFGNGFIPQPRWGHISALINQKIYYLGGSQDPIIDQFFYLDLSANFTTSSPSYTNIDTLANFPPIQYAADCAIDSEIILFGGRRPDSGTYQDSDTLYMINISNANASATWSSASTNLAGNPSARTNTRTVIDGKGKLYIWGGMVDLTGLYDKTMYIYDTTTSSWARVTPPNAPEPRFSYSATLLPDGRIIFIGGNVTSSNNSVSAADINQVLIYDTNVTQASPWKISNAKNDTMIPNRRGHAAVLASDGYSIIIYGGIGKPSIDTTTALFVLDTRTFIWKQINGINQPTRIPAYATATLFQKYMIVAFGDYNVAGQGSSDLTILSIDNDTYTWVNEYRYIKSTDPTSPNSNIPITPPNTNSSTSVPPSIIIGTVLSSVGILSLMGVIAFVLYRRRQKHKHELNVHEHSTEVRHGPEAVEHDLIAHEHSTEVRHVLEAVKRDLIAHEHSTETKSLSSSNSPGPRYAQTVTLINEKLYFVGGTPIGSDFYPDYFYLDLGQDFDTSTLDKFQLINRTSHNSSLAWGTAVFFNSSKIRWSSSRNQDDTIVVNRKIYVTDVYLDDIWTTSELSNQAPPEGRRNLNSVISKAGEMFIFGGSTEGDSAPTRGTNDFSMYKFNTKTNLWTSQTFSNLKNIDISNFPGFDFSATLLDDDRRIVFIGGKNSNAPNNKMIIYGGYSKLPLITEDALAVLYVSTWKWTSPQLQNSPSSAPFSHTATLHNNHMIAAFEAIQTLNSSANWLPTFSKSSSTQGMPKDKKPAIIGGIVKGTTALVIIAFLYCRKRKATSPKEHYDPAVFRPHLDLPDLKQYQNSFPV</sequence>
<evidence type="ECO:0000313" key="2">
    <source>
        <dbReference type="EMBL" id="CAG8624249.1"/>
    </source>
</evidence>
<dbReference type="SUPFAM" id="SSF117281">
    <property type="entry name" value="Kelch motif"/>
    <property type="match status" value="3"/>
</dbReference>
<accession>A0A9N9D277</accession>
<feature type="transmembrane region" description="Helical" evidence="1">
    <location>
        <begin position="760"/>
        <end position="779"/>
    </location>
</feature>
<keyword evidence="3" id="KW-1185">Reference proteome</keyword>
<dbReference type="OrthoDB" id="432528at2759"/>
<dbReference type="PANTHER" id="PTHR23244">
    <property type="entry name" value="KELCH REPEAT DOMAIN"/>
    <property type="match status" value="1"/>
</dbReference>
<protein>
    <submittedName>
        <fullName evidence="2">11679_t:CDS:1</fullName>
    </submittedName>
</protein>
<keyword evidence="1" id="KW-0812">Transmembrane</keyword>
<proteinExistence type="predicted"/>
<dbReference type="PANTHER" id="PTHR23244:SF471">
    <property type="entry name" value="GUANINE NUCLEOTIDE-BINDING PROTEIN SUBUNIT BETA 1-RELATED"/>
    <property type="match status" value="1"/>
</dbReference>
<comment type="caution">
    <text evidence="2">The sequence shown here is derived from an EMBL/GenBank/DDBJ whole genome shotgun (WGS) entry which is preliminary data.</text>
</comment>
<dbReference type="Pfam" id="PF24681">
    <property type="entry name" value="Kelch_KLHDC2_KLHL20_DRC7"/>
    <property type="match status" value="1"/>
</dbReference>
<dbReference type="EMBL" id="CAJVPL010003011">
    <property type="protein sequence ID" value="CAG8624249.1"/>
    <property type="molecule type" value="Genomic_DNA"/>
</dbReference>
<reference evidence="2" key="1">
    <citation type="submission" date="2021-06" db="EMBL/GenBank/DDBJ databases">
        <authorList>
            <person name="Kallberg Y."/>
            <person name="Tangrot J."/>
            <person name="Rosling A."/>
        </authorList>
    </citation>
    <scope>NUCLEOTIDE SEQUENCE</scope>
    <source>
        <strain evidence="2">MT106</strain>
    </source>
</reference>
<keyword evidence="1" id="KW-0472">Membrane</keyword>
<feature type="transmembrane region" description="Helical" evidence="1">
    <location>
        <begin position="373"/>
        <end position="396"/>
    </location>
</feature>
<evidence type="ECO:0000313" key="3">
    <source>
        <dbReference type="Proteomes" id="UP000789831"/>
    </source>
</evidence>
<dbReference type="AlphaFoldDB" id="A0A9N9D277"/>
<dbReference type="CDD" id="cd12087">
    <property type="entry name" value="TM_EGFR-like"/>
    <property type="match status" value="1"/>
</dbReference>
<feature type="non-terminal residue" evidence="2">
    <location>
        <position position="1"/>
    </location>
</feature>
<organism evidence="2 3">
    <name type="scientific">Ambispora gerdemannii</name>
    <dbReference type="NCBI Taxonomy" id="144530"/>
    <lineage>
        <taxon>Eukaryota</taxon>
        <taxon>Fungi</taxon>
        <taxon>Fungi incertae sedis</taxon>
        <taxon>Mucoromycota</taxon>
        <taxon>Glomeromycotina</taxon>
        <taxon>Glomeromycetes</taxon>
        <taxon>Archaeosporales</taxon>
        <taxon>Ambisporaceae</taxon>
        <taxon>Ambispora</taxon>
    </lineage>
</organism>
<name>A0A9N9D277_9GLOM</name>
<dbReference type="Gene3D" id="2.120.10.80">
    <property type="entry name" value="Kelch-type beta propeller"/>
    <property type="match status" value="3"/>
</dbReference>
<dbReference type="InterPro" id="IPR015915">
    <property type="entry name" value="Kelch-typ_b-propeller"/>
</dbReference>
<gene>
    <name evidence="2" type="ORF">AGERDE_LOCUS10208</name>
</gene>
<feature type="non-terminal residue" evidence="2">
    <location>
        <position position="815"/>
    </location>
</feature>
<evidence type="ECO:0000256" key="1">
    <source>
        <dbReference type="SAM" id="Phobius"/>
    </source>
</evidence>
<keyword evidence="1" id="KW-1133">Transmembrane helix</keyword>
<dbReference type="Proteomes" id="UP000789831">
    <property type="component" value="Unassembled WGS sequence"/>
</dbReference>